<dbReference type="Gene3D" id="3.40.720.10">
    <property type="entry name" value="Alkaline Phosphatase, subunit A"/>
    <property type="match status" value="1"/>
</dbReference>
<sequence>MVTILAIDALEYNLVEKYNCTHLKQRFYGKTDISEFSEPRTMVLWSSFMTGKNMEMEILAKGDQEMWNTRIDLEDTFFSNFENPVVIDLPGFSYDKAQHDKERELLKAFFDAGDTEEKGRIRKEYNDHAFEHHRKIKVEFMDVLGHDHDFVLGYFSVADVIGHLNFGNNLMMKMIYRDLDDMAKDVDDTMIVLSDHGMEAIGAFGDHSNYGFWSTDSKNLGTPRIRDFSNLIKGIR</sequence>
<dbReference type="EMBL" id="LGFT01000064">
    <property type="protein sequence ID" value="KUK43565.1"/>
    <property type="molecule type" value="Genomic_DNA"/>
</dbReference>
<proteinExistence type="predicted"/>
<dbReference type="InterPro" id="IPR017850">
    <property type="entry name" value="Alkaline_phosphatase_core_sf"/>
</dbReference>
<protein>
    <recommendedName>
        <fullName evidence="3">Type I phosphodiesterase/nucleotide pyrophosphatase</fullName>
    </recommendedName>
</protein>
<gene>
    <name evidence="1" type="ORF">XD72_2058</name>
</gene>
<reference evidence="1 2" key="1">
    <citation type="journal article" date="2015" name="MBio">
        <title>Genome-Resolved Metagenomic Analysis Reveals Roles for Candidate Phyla and Other Microbial Community Members in Biogeochemical Transformations in Oil Reservoirs.</title>
        <authorList>
            <person name="Hu P."/>
            <person name="Tom L."/>
            <person name="Singh A."/>
            <person name="Thomas B.C."/>
            <person name="Baker B.J."/>
            <person name="Piceno Y.M."/>
            <person name="Andersen G.L."/>
            <person name="Banfield J.F."/>
        </authorList>
    </citation>
    <scope>NUCLEOTIDE SEQUENCE [LARGE SCALE GENOMIC DNA]</scope>
    <source>
        <strain evidence="1">57_489</strain>
    </source>
</reference>
<evidence type="ECO:0000313" key="1">
    <source>
        <dbReference type="EMBL" id="KUK43565.1"/>
    </source>
</evidence>
<dbReference type="PATRIC" id="fig|301375.7.peg.271"/>
<name>A0A101FSE6_9EURY</name>
<dbReference type="SUPFAM" id="SSF53649">
    <property type="entry name" value="Alkaline phosphatase-like"/>
    <property type="match status" value="1"/>
</dbReference>
<dbReference type="Proteomes" id="UP000057043">
    <property type="component" value="Unassembled WGS sequence"/>
</dbReference>
<accession>A0A101FSE6</accession>
<organism evidence="1 2">
    <name type="scientific">Methanothrix harundinacea</name>
    <dbReference type="NCBI Taxonomy" id="301375"/>
    <lineage>
        <taxon>Archaea</taxon>
        <taxon>Methanobacteriati</taxon>
        <taxon>Methanobacteriota</taxon>
        <taxon>Stenosarchaea group</taxon>
        <taxon>Methanomicrobia</taxon>
        <taxon>Methanotrichales</taxon>
        <taxon>Methanotrichaceae</taxon>
        <taxon>Methanothrix</taxon>
    </lineage>
</organism>
<dbReference type="AlphaFoldDB" id="A0A101FSE6"/>
<evidence type="ECO:0008006" key="3">
    <source>
        <dbReference type="Google" id="ProtNLM"/>
    </source>
</evidence>
<evidence type="ECO:0000313" key="2">
    <source>
        <dbReference type="Proteomes" id="UP000057043"/>
    </source>
</evidence>
<comment type="caution">
    <text evidence="1">The sequence shown here is derived from an EMBL/GenBank/DDBJ whole genome shotgun (WGS) entry which is preliminary data.</text>
</comment>